<gene>
    <name evidence="3" type="ORF">NLU13_7168</name>
</gene>
<keyword evidence="2" id="KW-0560">Oxidoreductase</keyword>
<comment type="caution">
    <text evidence="3">The sequence shown here is derived from an EMBL/GenBank/DDBJ whole genome shotgun (WGS) entry which is preliminary data.</text>
</comment>
<accession>A0AA39GCB7</accession>
<dbReference type="CDD" id="cd05233">
    <property type="entry name" value="SDR_c"/>
    <property type="match status" value="1"/>
</dbReference>
<evidence type="ECO:0000313" key="4">
    <source>
        <dbReference type="Proteomes" id="UP001175261"/>
    </source>
</evidence>
<sequence length="306" mass="32483">MHLGFGLEGTVVAITGAGGQIAKSIIEAFLEAGCYVAALEIDRAKFKNEDRNDRILWLWADTTNEKTVQDAWQAAKDFFGAWPTVCVCAAALDLSFVPHHRSIITMSTEQFRRTMDINVTGTFIAAKTWLQHIAPNAGSKGNGTNGTVNDATDDCSTLVVPPDEIAGANENVSLIIIGSEAGALGVAGNADYAASKSAVQYGLVMSLAPDAASVHPRARVNAICPGAVDTPAFRSECTSDASGMVKWVEAEATTASRRPTRAEDVARLCLVLSSDRWSASTNAQAIRVDSGKSGRVYWSKTGDALW</sequence>
<dbReference type="PRINTS" id="PR00081">
    <property type="entry name" value="GDHRDH"/>
</dbReference>
<keyword evidence="4" id="KW-1185">Reference proteome</keyword>
<dbReference type="InterPro" id="IPR002347">
    <property type="entry name" value="SDR_fam"/>
</dbReference>
<name>A0AA39GCB7_SARSR</name>
<dbReference type="SUPFAM" id="SSF51735">
    <property type="entry name" value="NAD(P)-binding Rossmann-fold domains"/>
    <property type="match status" value="1"/>
</dbReference>
<dbReference type="EMBL" id="JAPDFR010000007">
    <property type="protein sequence ID" value="KAK0384690.1"/>
    <property type="molecule type" value="Genomic_DNA"/>
</dbReference>
<proteinExistence type="inferred from homology"/>
<protein>
    <submittedName>
        <fullName evidence="3">Uncharacterized protein</fullName>
    </submittedName>
</protein>
<dbReference type="InterPro" id="IPR036291">
    <property type="entry name" value="NAD(P)-bd_dom_sf"/>
</dbReference>
<evidence type="ECO:0000256" key="2">
    <source>
        <dbReference type="ARBA" id="ARBA00023002"/>
    </source>
</evidence>
<dbReference type="Pfam" id="PF13561">
    <property type="entry name" value="adh_short_C2"/>
    <property type="match status" value="1"/>
</dbReference>
<evidence type="ECO:0000256" key="1">
    <source>
        <dbReference type="ARBA" id="ARBA00006484"/>
    </source>
</evidence>
<dbReference type="GO" id="GO:0016491">
    <property type="term" value="F:oxidoreductase activity"/>
    <property type="evidence" value="ECO:0007669"/>
    <property type="project" value="UniProtKB-KW"/>
</dbReference>
<evidence type="ECO:0000313" key="3">
    <source>
        <dbReference type="EMBL" id="KAK0384690.1"/>
    </source>
</evidence>
<reference evidence="3" key="1">
    <citation type="submission" date="2022-10" db="EMBL/GenBank/DDBJ databases">
        <title>Determination and structural analysis of whole genome sequence of Sarocladium strictum F4-1.</title>
        <authorList>
            <person name="Hu L."/>
            <person name="Jiang Y."/>
        </authorList>
    </citation>
    <scope>NUCLEOTIDE SEQUENCE</scope>
    <source>
        <strain evidence="3">F4-1</strain>
    </source>
</reference>
<organism evidence="3 4">
    <name type="scientific">Sarocladium strictum</name>
    <name type="common">Black bundle disease fungus</name>
    <name type="synonym">Acremonium strictum</name>
    <dbReference type="NCBI Taxonomy" id="5046"/>
    <lineage>
        <taxon>Eukaryota</taxon>
        <taxon>Fungi</taxon>
        <taxon>Dikarya</taxon>
        <taxon>Ascomycota</taxon>
        <taxon>Pezizomycotina</taxon>
        <taxon>Sordariomycetes</taxon>
        <taxon>Hypocreomycetidae</taxon>
        <taxon>Hypocreales</taxon>
        <taxon>Sarocladiaceae</taxon>
        <taxon>Sarocladium</taxon>
    </lineage>
</organism>
<dbReference type="AlphaFoldDB" id="A0AA39GCB7"/>
<dbReference type="Proteomes" id="UP001175261">
    <property type="component" value="Unassembled WGS sequence"/>
</dbReference>
<comment type="similarity">
    <text evidence="1">Belongs to the short-chain dehydrogenases/reductases (SDR) family.</text>
</comment>
<dbReference type="PANTHER" id="PTHR24321">
    <property type="entry name" value="DEHYDROGENASES, SHORT CHAIN"/>
    <property type="match status" value="1"/>
</dbReference>
<dbReference type="PANTHER" id="PTHR24321:SF8">
    <property type="entry name" value="ESTRADIOL 17-BETA-DEHYDROGENASE 8-RELATED"/>
    <property type="match status" value="1"/>
</dbReference>
<dbReference type="Gene3D" id="3.40.50.720">
    <property type="entry name" value="NAD(P)-binding Rossmann-like Domain"/>
    <property type="match status" value="1"/>
</dbReference>
<dbReference type="Pfam" id="PF00106">
    <property type="entry name" value="adh_short"/>
    <property type="match status" value="1"/>
</dbReference>